<comment type="caution">
    <text evidence="10">The sequence shown here is derived from an EMBL/GenBank/DDBJ whole genome shotgun (WGS) entry which is preliminary data.</text>
</comment>
<dbReference type="EC" id="2.7.1.12" evidence="3 9"/>
<evidence type="ECO:0000256" key="3">
    <source>
        <dbReference type="ARBA" id="ARBA00012054"/>
    </source>
</evidence>
<dbReference type="GO" id="GO:0046316">
    <property type="term" value="F:gluconokinase activity"/>
    <property type="evidence" value="ECO:0007669"/>
    <property type="project" value="UniProtKB-EC"/>
</dbReference>
<evidence type="ECO:0000256" key="8">
    <source>
        <dbReference type="ARBA" id="ARBA00048090"/>
    </source>
</evidence>
<keyword evidence="5 9" id="KW-0547">Nucleotide-binding</keyword>
<dbReference type="GO" id="GO:0005524">
    <property type="term" value="F:ATP binding"/>
    <property type="evidence" value="ECO:0007669"/>
    <property type="project" value="UniProtKB-KW"/>
</dbReference>
<protein>
    <recommendedName>
        <fullName evidence="3 9">Gluconokinase</fullName>
        <ecNumber evidence="3 9">2.7.1.12</ecNumber>
    </recommendedName>
</protein>
<keyword evidence="6 9" id="KW-0418">Kinase</keyword>
<dbReference type="Gene3D" id="3.40.50.300">
    <property type="entry name" value="P-loop containing nucleotide triphosphate hydrolases"/>
    <property type="match status" value="1"/>
</dbReference>
<comment type="similarity">
    <text evidence="2 9">Belongs to the gluconokinase GntK/GntV family.</text>
</comment>
<dbReference type="GO" id="GO:0005975">
    <property type="term" value="P:carbohydrate metabolic process"/>
    <property type="evidence" value="ECO:0007669"/>
    <property type="project" value="InterPro"/>
</dbReference>
<dbReference type="PANTHER" id="PTHR43442:SF3">
    <property type="entry name" value="GLUCONOKINASE-RELATED"/>
    <property type="match status" value="1"/>
</dbReference>
<sequence>MASDLQAQGLAIVIMGVSGSGKSTVCKMLAKMLGCNFIEADDYHSQSNKDKMSRGIPLSDEDRIPWLETLSSTIRNYLINGDTVTLTCSALRKQYREILRSADPNYKPGNYSHCRVQFVCLVAPAEVIAERIKIRSNEEKHFMPAKLLQSQLDLLQIDEAEQISKIDATSGLQNIVNSIILLINNKYKCGNENLLPVSFPGSGLSLL</sequence>
<evidence type="ECO:0000256" key="5">
    <source>
        <dbReference type="ARBA" id="ARBA00022741"/>
    </source>
</evidence>
<dbReference type="EMBL" id="JAGGNH010000021">
    <property type="protein sequence ID" value="KAJ0961435.1"/>
    <property type="molecule type" value="Genomic_DNA"/>
</dbReference>
<keyword evidence="4 9" id="KW-0808">Transferase</keyword>
<evidence type="ECO:0000256" key="2">
    <source>
        <dbReference type="ARBA" id="ARBA00008420"/>
    </source>
</evidence>
<evidence type="ECO:0000256" key="1">
    <source>
        <dbReference type="ARBA" id="ARBA00004875"/>
    </source>
</evidence>
<dbReference type="FunFam" id="3.40.50.300:FF:000522">
    <property type="entry name" value="Gluconokinase"/>
    <property type="match status" value="1"/>
</dbReference>
<dbReference type="OrthoDB" id="275177at2759"/>
<keyword evidence="7 9" id="KW-0067">ATP-binding</keyword>
<keyword evidence="11" id="KW-1185">Reference proteome</keyword>
<evidence type="ECO:0000256" key="7">
    <source>
        <dbReference type="ARBA" id="ARBA00022840"/>
    </source>
</evidence>
<dbReference type="GO" id="GO:0005737">
    <property type="term" value="C:cytoplasm"/>
    <property type="evidence" value="ECO:0007669"/>
    <property type="project" value="TreeGrafter"/>
</dbReference>
<reference evidence="10 11" key="1">
    <citation type="journal article" date="2022" name="Hortic Res">
        <title>The genome of Dioscorea zingiberensis sheds light on the biosynthesis, origin and evolution of the medicinally important diosgenin saponins.</title>
        <authorList>
            <person name="Li Y."/>
            <person name="Tan C."/>
            <person name="Li Z."/>
            <person name="Guo J."/>
            <person name="Li S."/>
            <person name="Chen X."/>
            <person name="Wang C."/>
            <person name="Dai X."/>
            <person name="Yang H."/>
            <person name="Song W."/>
            <person name="Hou L."/>
            <person name="Xu J."/>
            <person name="Tong Z."/>
            <person name="Xu A."/>
            <person name="Yuan X."/>
            <person name="Wang W."/>
            <person name="Yang Q."/>
            <person name="Chen L."/>
            <person name="Sun Z."/>
            <person name="Wang K."/>
            <person name="Pan B."/>
            <person name="Chen J."/>
            <person name="Bao Y."/>
            <person name="Liu F."/>
            <person name="Qi X."/>
            <person name="Gang D.R."/>
            <person name="Wen J."/>
            <person name="Li J."/>
        </authorList>
    </citation>
    <scope>NUCLEOTIDE SEQUENCE [LARGE SCALE GENOMIC DNA]</scope>
    <source>
        <strain evidence="10">Dzin_1.0</strain>
    </source>
</reference>
<evidence type="ECO:0000313" key="10">
    <source>
        <dbReference type="EMBL" id="KAJ0961435.1"/>
    </source>
</evidence>
<dbReference type="PANTHER" id="PTHR43442">
    <property type="entry name" value="GLUCONOKINASE-RELATED"/>
    <property type="match status" value="1"/>
</dbReference>
<dbReference type="CDD" id="cd02021">
    <property type="entry name" value="GntK"/>
    <property type="match status" value="1"/>
</dbReference>
<accession>A0A9D5BVJ1</accession>
<dbReference type="Pfam" id="PF13671">
    <property type="entry name" value="AAA_33"/>
    <property type="match status" value="1"/>
</dbReference>
<organism evidence="10 11">
    <name type="scientific">Dioscorea zingiberensis</name>
    <dbReference type="NCBI Taxonomy" id="325984"/>
    <lineage>
        <taxon>Eukaryota</taxon>
        <taxon>Viridiplantae</taxon>
        <taxon>Streptophyta</taxon>
        <taxon>Embryophyta</taxon>
        <taxon>Tracheophyta</taxon>
        <taxon>Spermatophyta</taxon>
        <taxon>Magnoliopsida</taxon>
        <taxon>Liliopsida</taxon>
        <taxon>Dioscoreales</taxon>
        <taxon>Dioscoreaceae</taxon>
        <taxon>Dioscorea</taxon>
    </lineage>
</organism>
<dbReference type="Proteomes" id="UP001085076">
    <property type="component" value="Unassembled WGS sequence"/>
</dbReference>
<dbReference type="NCBIfam" id="TIGR01313">
    <property type="entry name" value="therm_gnt_kin"/>
    <property type="match status" value="1"/>
</dbReference>
<evidence type="ECO:0000256" key="6">
    <source>
        <dbReference type="ARBA" id="ARBA00022777"/>
    </source>
</evidence>
<evidence type="ECO:0000256" key="4">
    <source>
        <dbReference type="ARBA" id="ARBA00022679"/>
    </source>
</evidence>
<dbReference type="AlphaFoldDB" id="A0A9D5BVJ1"/>
<dbReference type="InterPro" id="IPR027417">
    <property type="entry name" value="P-loop_NTPase"/>
</dbReference>
<evidence type="ECO:0000313" key="11">
    <source>
        <dbReference type="Proteomes" id="UP001085076"/>
    </source>
</evidence>
<evidence type="ECO:0000256" key="9">
    <source>
        <dbReference type="RuleBase" id="RU363066"/>
    </source>
</evidence>
<dbReference type="InterPro" id="IPR006001">
    <property type="entry name" value="Therm_gnt_kin"/>
</dbReference>
<gene>
    <name evidence="10" type="ORF">J5N97_000184</name>
</gene>
<comment type="catalytic activity">
    <reaction evidence="8 9">
        <text>D-gluconate + ATP = 6-phospho-D-gluconate + ADP + H(+)</text>
        <dbReference type="Rhea" id="RHEA:19433"/>
        <dbReference type="ChEBI" id="CHEBI:15378"/>
        <dbReference type="ChEBI" id="CHEBI:18391"/>
        <dbReference type="ChEBI" id="CHEBI:30616"/>
        <dbReference type="ChEBI" id="CHEBI:58759"/>
        <dbReference type="ChEBI" id="CHEBI:456216"/>
        <dbReference type="EC" id="2.7.1.12"/>
    </reaction>
</comment>
<dbReference type="SUPFAM" id="SSF52540">
    <property type="entry name" value="P-loop containing nucleoside triphosphate hydrolases"/>
    <property type="match status" value="1"/>
</dbReference>
<name>A0A9D5BVJ1_9LILI</name>
<proteinExistence type="inferred from homology"/>
<comment type="pathway">
    <text evidence="1 9">Carbohydrate acid metabolism; D-gluconate degradation.</text>
</comment>